<dbReference type="EMBL" id="CP044418">
    <property type="protein sequence ID" value="QOY41810.1"/>
    <property type="molecule type" value="Genomic_DNA"/>
</dbReference>
<protein>
    <submittedName>
        <fullName evidence="2">Uncharacterized protein</fullName>
    </submittedName>
</protein>
<sequence>MDELKSKIEPNERHIEIHSNELEVNTETIDEIEQSKNHDKNLESDYQHQNQNPVLNQEQEQDQEEQNQKEQDQIEDQYKSETDIETRQKECEIDNELYIQNDCIYGDEDVKLYNNNNNDNNNQLDRKISDIYTNHMDNNSDHQLETSDYEQEPNDFNDSNNIDDHNSALFSEEIPINQE</sequence>
<feature type="compositionally biased region" description="Basic and acidic residues" evidence="1">
    <location>
        <begin position="1"/>
        <end position="21"/>
    </location>
</feature>
<dbReference type="Proteomes" id="UP000593906">
    <property type="component" value="Chromosome 5"/>
</dbReference>
<proteinExistence type="predicted"/>
<name>A0A7S7LGN6_CRYPV</name>
<dbReference type="AlphaFoldDB" id="A0A7S7LGN6"/>
<gene>
    <name evidence="2" type="ORF">CPATCC_002411</name>
</gene>
<feature type="compositionally biased region" description="Basic and acidic residues" evidence="1">
    <location>
        <begin position="33"/>
        <end position="46"/>
    </location>
</feature>
<reference evidence="2 3" key="1">
    <citation type="submission" date="2019-09" db="EMBL/GenBank/DDBJ databases">
        <title>Consistent, comparative and evidence-based genome assembly and annotation for Cryptosporidium parvum, C. hominis and C. tyzzeri.</title>
        <authorList>
            <person name="Baptista R.P."/>
            <person name="Li Y."/>
            <person name="Sateriale A."/>
            <person name="Ansell B."/>
            <person name="Jex A."/>
            <person name="Sanders M."/>
            <person name="Brooks K."/>
            <person name="Tracey A."/>
            <person name="Berriman M."/>
            <person name="Striepen B."/>
            <person name="Cotton J.A."/>
            <person name="Kissinger J.C."/>
        </authorList>
    </citation>
    <scope>NUCLEOTIDE SEQUENCE [LARGE SCALE GENOMIC DNA]</scope>
    <source>
        <strain evidence="2 3">IOWA-ATCC</strain>
    </source>
</reference>
<accession>A0A7S7LGN6</accession>
<dbReference type="OMA" id="FKFQNKN"/>
<feature type="region of interest" description="Disordered" evidence="1">
    <location>
        <begin position="1"/>
        <end position="91"/>
    </location>
</feature>
<evidence type="ECO:0000256" key="1">
    <source>
        <dbReference type="SAM" id="MobiDB-lite"/>
    </source>
</evidence>
<dbReference type="VEuPathDB" id="CryptoDB:CPATCC_0025600"/>
<feature type="region of interest" description="Disordered" evidence="1">
    <location>
        <begin position="133"/>
        <end position="179"/>
    </location>
</feature>
<feature type="compositionally biased region" description="Polar residues" evidence="1">
    <location>
        <begin position="47"/>
        <end position="56"/>
    </location>
</feature>
<evidence type="ECO:0000313" key="3">
    <source>
        <dbReference type="Proteomes" id="UP000593906"/>
    </source>
</evidence>
<feature type="compositionally biased region" description="Basic and acidic residues" evidence="1">
    <location>
        <begin position="66"/>
        <end position="91"/>
    </location>
</feature>
<evidence type="ECO:0000313" key="2">
    <source>
        <dbReference type="EMBL" id="QOY41810.1"/>
    </source>
</evidence>
<organism evidence="2 3">
    <name type="scientific">Cryptosporidium parvum</name>
    <dbReference type="NCBI Taxonomy" id="5807"/>
    <lineage>
        <taxon>Eukaryota</taxon>
        <taxon>Sar</taxon>
        <taxon>Alveolata</taxon>
        <taxon>Apicomplexa</taxon>
        <taxon>Conoidasida</taxon>
        <taxon>Coccidia</taxon>
        <taxon>Eucoccidiorida</taxon>
        <taxon>Eimeriorina</taxon>
        <taxon>Cryptosporidiidae</taxon>
        <taxon>Cryptosporidium</taxon>
    </lineage>
</organism>